<dbReference type="AlphaFoldDB" id="A0A2W5XUY8"/>
<comment type="caution">
    <text evidence="1">The sequence shown here is derived from an EMBL/GenBank/DDBJ whole genome shotgun (WGS) entry which is preliminary data.</text>
</comment>
<name>A0A2W5XUY8_9MICO</name>
<dbReference type="InterPro" id="IPR025683">
    <property type="entry name" value="Protein_beta"/>
</dbReference>
<proteinExistence type="predicted"/>
<sequence length="357" mass="38845">MADKYVPTLKAREAEIKALLASPRSLDITPLFELQPASLAQVDPTTGLQKRSKGTATDASYFLDDVARLWDGPLYVDISRIAQVNERAQWWRLLAALNSVAKPPLELIPVVALADTMLTMHAAADAARTSGRLGLRIPMHAMRGGASAITGTVTALATEAAIPEGSVDVILDWSDTLETTQLDQLELETRRAIAAIGQCGELVTIGTPNSGSFVQVGDWTVKRREWWLWLRLRSAGINVTYGDYALYPPSDPVPVSPRYGHLRYSSEDRLHVHRRAVPSSGGGLGGAFEACCKHLTGSTHWMGSTFSRADQRFSDIAARADKESQPGKWRQLATEHHFSLVARQLASPPPPPPPGTL</sequence>
<evidence type="ECO:0000313" key="2">
    <source>
        <dbReference type="Proteomes" id="UP000248783"/>
    </source>
</evidence>
<dbReference type="Proteomes" id="UP000248783">
    <property type="component" value="Unassembled WGS sequence"/>
</dbReference>
<dbReference type="EMBL" id="QKWH01000002">
    <property type="protein sequence ID" value="PZR54188.1"/>
    <property type="molecule type" value="Genomic_DNA"/>
</dbReference>
<protein>
    <recommendedName>
        <fullName evidence="3">Beta protein</fullName>
    </recommendedName>
</protein>
<evidence type="ECO:0008006" key="3">
    <source>
        <dbReference type="Google" id="ProtNLM"/>
    </source>
</evidence>
<keyword evidence="2" id="KW-1185">Reference proteome</keyword>
<gene>
    <name evidence="1" type="ORF">DNL40_04460</name>
</gene>
<dbReference type="Pfam" id="PF14350">
    <property type="entry name" value="Beta_protein"/>
    <property type="match status" value="1"/>
</dbReference>
<dbReference type="RefSeq" id="WP_111250045.1">
    <property type="nucleotide sequence ID" value="NZ_QKWH01000002.1"/>
</dbReference>
<organism evidence="1 2">
    <name type="scientific">Xylanimonas oleitrophica</name>
    <dbReference type="NCBI Taxonomy" id="2607479"/>
    <lineage>
        <taxon>Bacteria</taxon>
        <taxon>Bacillati</taxon>
        <taxon>Actinomycetota</taxon>
        <taxon>Actinomycetes</taxon>
        <taxon>Micrococcales</taxon>
        <taxon>Promicromonosporaceae</taxon>
        <taxon>Xylanimonas</taxon>
    </lineage>
</organism>
<accession>A0A2W5XUY8</accession>
<evidence type="ECO:0000313" key="1">
    <source>
        <dbReference type="EMBL" id="PZR54188.1"/>
    </source>
</evidence>
<reference evidence="1 2" key="1">
    <citation type="submission" date="2018-06" db="EMBL/GenBank/DDBJ databases">
        <title>Whole genome sequencing of a novel hydrocarbon degrading bacterial strain, PW21 isolated from oil contaminated produced water sample.</title>
        <authorList>
            <person name="Nagkirti P."/>
            <person name="Shaikh A."/>
            <person name="Gowdaman V."/>
            <person name="Engineer A.E."/>
            <person name="Dagar S."/>
            <person name="Dhakephalkar P.K."/>
        </authorList>
    </citation>
    <scope>NUCLEOTIDE SEQUENCE [LARGE SCALE GENOMIC DNA]</scope>
    <source>
        <strain evidence="1 2">PW21</strain>
    </source>
</reference>